<gene>
    <name evidence="1" type="ORF">METZ01_LOCUS85318</name>
</gene>
<evidence type="ECO:0000313" key="1">
    <source>
        <dbReference type="EMBL" id="SVA32464.1"/>
    </source>
</evidence>
<dbReference type="InterPro" id="IPR021345">
    <property type="entry name" value="DUF2961"/>
</dbReference>
<dbReference type="Pfam" id="PF11175">
    <property type="entry name" value="DUF2961"/>
    <property type="match status" value="2"/>
</dbReference>
<dbReference type="EMBL" id="UINC01007285">
    <property type="protein sequence ID" value="SVA32464.1"/>
    <property type="molecule type" value="Genomic_DNA"/>
</dbReference>
<dbReference type="AlphaFoldDB" id="A0A381UX02"/>
<organism evidence="1">
    <name type="scientific">marine metagenome</name>
    <dbReference type="NCBI Taxonomy" id="408172"/>
    <lineage>
        <taxon>unclassified sequences</taxon>
        <taxon>metagenomes</taxon>
        <taxon>ecological metagenomes</taxon>
    </lineage>
</organism>
<protein>
    <recommendedName>
        <fullName evidence="2">DUF2961 domain-containing protein</fullName>
    </recommendedName>
</protein>
<proteinExistence type="predicted"/>
<name>A0A381UX02_9ZZZZ</name>
<accession>A0A381UX02</accession>
<sequence>MKKRVLIQILVSGIFTFCFSQEKLTYPDLVKRLYDMEYLATPPEHGEQSGNFSSFDRSSSYNPKTETYDRWEAGNDGTGYIRKEGNGIVVFEKDGPGVIWRVWSALALSGHIKIYVDHQKQPIIDMSFSDFFEQINEDGIELPKELPGYPSINLPNLMPTLSRGRNRFIPIPYQKHCKIVLEKEWGMFYHITYTTFPEQQVNLPYFDGIHRKDDCITLAEADRVLVNRGFTRKQYSRETIKQKNIILNANQDENVTTIQGNGAITHFNIKYEENIYQYEADREELLKNVWIRITWDNDEKEAVLAPLGMFFGTYPDVYPNRTLPIGALPGYLYSNWYMPFSEAAKIELINKGDGRHNLDYEIAHIGLEKSADQLLRFHAKWHKGKFRHEVQTQGRDIDWPLLVTKGKGRFCGVTLHIQNEWEEPEKEAVNWWYGKYAASNIWWWWGEGDEKFYIDGEKFPSTFGTGSEDYIGYAWSAEPAFPLFDSGFASQPFTAIDGNGHTIVSRFHISDNIPFQESFTAVIEKYKDDKWGDKERGCTHCPNICLYQAVAYWYLSPGQSDAY</sequence>
<evidence type="ECO:0008006" key="2">
    <source>
        <dbReference type="Google" id="ProtNLM"/>
    </source>
</evidence>
<reference evidence="1" key="1">
    <citation type="submission" date="2018-05" db="EMBL/GenBank/DDBJ databases">
        <authorList>
            <person name="Lanie J.A."/>
            <person name="Ng W.-L."/>
            <person name="Kazmierczak K.M."/>
            <person name="Andrzejewski T.M."/>
            <person name="Davidsen T.M."/>
            <person name="Wayne K.J."/>
            <person name="Tettelin H."/>
            <person name="Glass J.I."/>
            <person name="Rusch D."/>
            <person name="Podicherti R."/>
            <person name="Tsui H.-C.T."/>
            <person name="Winkler M.E."/>
        </authorList>
    </citation>
    <scope>NUCLEOTIDE SEQUENCE</scope>
</reference>
<dbReference type="Gene3D" id="2.60.120.1390">
    <property type="match status" value="2"/>
</dbReference>